<organism evidence="1 2">
    <name type="scientific">Apiospora saccharicola</name>
    <dbReference type="NCBI Taxonomy" id="335842"/>
    <lineage>
        <taxon>Eukaryota</taxon>
        <taxon>Fungi</taxon>
        <taxon>Dikarya</taxon>
        <taxon>Ascomycota</taxon>
        <taxon>Pezizomycotina</taxon>
        <taxon>Sordariomycetes</taxon>
        <taxon>Xylariomycetidae</taxon>
        <taxon>Amphisphaeriales</taxon>
        <taxon>Apiosporaceae</taxon>
        <taxon>Apiospora</taxon>
    </lineage>
</organism>
<gene>
    <name evidence="1" type="ORF">PG996_016011</name>
</gene>
<protein>
    <submittedName>
        <fullName evidence="1">Uncharacterized protein</fullName>
    </submittedName>
</protein>
<proteinExistence type="predicted"/>
<name>A0ABR1TNC8_9PEZI</name>
<sequence length="396" mass="44694">MDFSELFIYFTNGGLEQHKTKSHNEPGYYSQGRLQQFEDSAISLINMLGYTIENYDILLQDEKFTNEVQKVLTQLLGLFMKSLKTPRTPRDPERSLAALPGNIAKYRLAQLKRIAYPSTSGLGECLAPSSYKEETRVKLQWEDIDATSLSWDSLSFKQRCGAVFMRKGDAENDVKSLFLEKPRLGGVYQLPKGRRFLCQDPHESAIHEARVWVGVGETGDESTDEESSDTGALVTKPARVADRPFDITPMDIVFPTRFDIRKGDRDNIRDEKGNGNRRLRNRYKGRDLGNGVHQKTGATLIANQDVLHRTMFLEPSNKVASFMDWYAAKAENPAGGKFQDQVVLTDRKDAKKSLICHWLTPAQVSRSGGIATHEREAVDAAVTFYKSSPKQFNLTQ</sequence>
<dbReference type="EMBL" id="JAQQWM010000009">
    <property type="protein sequence ID" value="KAK8047947.1"/>
    <property type="molecule type" value="Genomic_DNA"/>
</dbReference>
<reference evidence="1 2" key="1">
    <citation type="submission" date="2023-01" db="EMBL/GenBank/DDBJ databases">
        <title>Analysis of 21 Apiospora genomes using comparative genomics revels a genus with tremendous synthesis potential of carbohydrate active enzymes and secondary metabolites.</title>
        <authorList>
            <person name="Sorensen T."/>
        </authorList>
    </citation>
    <scope>NUCLEOTIDE SEQUENCE [LARGE SCALE GENOMIC DNA]</scope>
    <source>
        <strain evidence="1 2">CBS 83171</strain>
    </source>
</reference>
<comment type="caution">
    <text evidence="1">The sequence shown here is derived from an EMBL/GenBank/DDBJ whole genome shotgun (WGS) entry which is preliminary data.</text>
</comment>
<dbReference type="Proteomes" id="UP001446871">
    <property type="component" value="Unassembled WGS sequence"/>
</dbReference>
<evidence type="ECO:0000313" key="1">
    <source>
        <dbReference type="EMBL" id="KAK8047947.1"/>
    </source>
</evidence>
<keyword evidence="2" id="KW-1185">Reference proteome</keyword>
<evidence type="ECO:0000313" key="2">
    <source>
        <dbReference type="Proteomes" id="UP001446871"/>
    </source>
</evidence>
<accession>A0ABR1TNC8</accession>